<comment type="caution">
    <text evidence="3">The sequence shown here is derived from an EMBL/GenBank/DDBJ whole genome shotgun (WGS) entry which is preliminary data.</text>
</comment>
<dbReference type="RefSeq" id="WP_204467415.1">
    <property type="nucleotide sequence ID" value="NZ_JACLYU010000002.1"/>
</dbReference>
<dbReference type="Pfam" id="PF19263">
    <property type="entry name" value="DUF5906"/>
    <property type="match status" value="1"/>
</dbReference>
<dbReference type="InterPro" id="IPR045455">
    <property type="entry name" value="NrS-1_pol-like_helicase"/>
</dbReference>
<keyword evidence="4" id="KW-1185">Reference proteome</keyword>
<feature type="domain" description="NrS-1 polymerase-like helicase" evidence="2">
    <location>
        <begin position="352"/>
        <end position="457"/>
    </location>
</feature>
<gene>
    <name evidence="3" type="ORF">H7U32_01455</name>
</gene>
<reference evidence="3" key="2">
    <citation type="journal article" date="2021" name="Sci. Rep.">
        <title>The distribution of antibiotic resistance genes in chicken gut microbiota commensals.</title>
        <authorList>
            <person name="Juricova H."/>
            <person name="Matiasovicova J."/>
            <person name="Kubasova T."/>
            <person name="Cejkova D."/>
            <person name="Rychlik I."/>
        </authorList>
    </citation>
    <scope>NUCLEOTIDE SEQUENCE</scope>
    <source>
        <strain evidence="3">An836</strain>
    </source>
</reference>
<name>A0A938WWS2_9BIFI</name>
<sequence length="983" mass="107273">MAAPEGGAGYQDVPVTPPRAVSVDRDRHAMMFARSLPELRRAVASHIATVVARQGVSVFDELIGAEPGEFGGPDGVVSPDDLPNSLALVASAFTSELERWTEICNNRRLVSVGSNGERARRRWKYDYSGPSGIEGAIMLLGWHANPENGKLVMVAAPTQGSDEISEDAAAQGYLWHFNATRHMWEMAEYADGPNVIGYIRRAFDELCFGKGDRQFKEFRAYVRNHVEVVNVEAMIKAGEIDPYLSITNGGAKIWNRRTFELSDPTGDVRELAYKKTAIGAYMEDDGTGHAVVVDEPEWDFPDSEGNMQHIRASELFANMFDERDREDGVDMVWQVLEQFVNRSFTDRTSPYLFGPAGAGKSFIVRTCQSLCGGDFAELSLGDFGNDKAVATIPGKAAVIGEDNAPDEKIKGTGTRRFKNAVDQGTVSVDPLYATRKKFVTHASFIQAGNQRPRTDDRSGAVASRLVICPFMKSFYQEKTHNEHVTGELPDDPEWKRWATQQSAIRCNGLFGHYDIEGNRVLKQAHDEFVDANDYVRLFMRQFAAELDEAGVDCVPMPALHEAFKEYYREKISQRGASASFDGEFKLSLVQIADELGWEAELDERDQWKTSTLRRGFFEPERLHGVLARYTTTRGHDSDGQVIYSNQRLMRWVNGQELAGDALNGSKGLRYRSVRGVLYRRSALERYEEGGVTPAQAHLAERAEEHARDWARATDDGKKAYGRFVSSLLGYGFGSTAPDFGDFASFGADFEGTARGTYAVALSETGLPYLVPTYCEWLEQGCPSEVVGGNSVAPTISYMQVLGVLVGRTRSRVIIRDTRAHFEAYLSPDDPDDDPSGPGCGAPTSSDALEDVKTPDETAAQGTAHASAPADGAHEAPAPSDRAPAANGPSAPAEAPVSAAPAAVEGGDAAEEAPGAPDPGYEAFCAHAKGAVEHSGGYVVLDGGPEGTTVCREVIGEDEWAAYGRSTRLTRTVEVDGERLPLIE</sequence>
<organism evidence="3 4">
    <name type="scientific">Bifidobacterium pullorum subsp. saeculare</name>
    <dbReference type="NCBI Taxonomy" id="78257"/>
    <lineage>
        <taxon>Bacteria</taxon>
        <taxon>Bacillati</taxon>
        <taxon>Actinomycetota</taxon>
        <taxon>Actinomycetes</taxon>
        <taxon>Bifidobacteriales</taxon>
        <taxon>Bifidobacteriaceae</taxon>
        <taxon>Bifidobacterium</taxon>
    </lineage>
</organism>
<evidence type="ECO:0000256" key="1">
    <source>
        <dbReference type="SAM" id="MobiDB-lite"/>
    </source>
</evidence>
<dbReference type="AlphaFoldDB" id="A0A938WWS2"/>
<reference evidence="3" key="1">
    <citation type="submission" date="2020-08" db="EMBL/GenBank/DDBJ databases">
        <authorList>
            <person name="Cejkova D."/>
            <person name="Kubasova T."/>
            <person name="Jahodarova E."/>
            <person name="Rychlik I."/>
        </authorList>
    </citation>
    <scope>NUCLEOTIDE SEQUENCE</scope>
    <source>
        <strain evidence="3">An836</strain>
    </source>
</reference>
<evidence type="ECO:0000313" key="4">
    <source>
        <dbReference type="Proteomes" id="UP000718821"/>
    </source>
</evidence>
<dbReference type="Proteomes" id="UP000718821">
    <property type="component" value="Unassembled WGS sequence"/>
</dbReference>
<dbReference type="EMBL" id="JACLYU010000002">
    <property type="protein sequence ID" value="MBM6699013.1"/>
    <property type="molecule type" value="Genomic_DNA"/>
</dbReference>
<evidence type="ECO:0000313" key="3">
    <source>
        <dbReference type="EMBL" id="MBM6699013.1"/>
    </source>
</evidence>
<feature type="compositionally biased region" description="Low complexity" evidence="1">
    <location>
        <begin position="888"/>
        <end position="917"/>
    </location>
</feature>
<accession>A0A938WWS2</accession>
<dbReference type="InterPro" id="IPR027417">
    <property type="entry name" value="P-loop_NTPase"/>
</dbReference>
<protein>
    <recommendedName>
        <fullName evidence="2">NrS-1 polymerase-like helicase domain-containing protein</fullName>
    </recommendedName>
</protein>
<evidence type="ECO:0000259" key="2">
    <source>
        <dbReference type="Pfam" id="PF19263"/>
    </source>
</evidence>
<feature type="region of interest" description="Disordered" evidence="1">
    <location>
        <begin position="824"/>
        <end position="917"/>
    </location>
</feature>
<dbReference type="Gene3D" id="3.40.50.300">
    <property type="entry name" value="P-loop containing nucleotide triphosphate hydrolases"/>
    <property type="match status" value="1"/>
</dbReference>
<proteinExistence type="predicted"/>
<dbReference type="SUPFAM" id="SSF52540">
    <property type="entry name" value="P-loop containing nucleoside triphosphate hydrolases"/>
    <property type="match status" value="1"/>
</dbReference>